<dbReference type="InterPro" id="IPR037869">
    <property type="entry name" value="Spp1/CFP1"/>
</dbReference>
<dbReference type="CDD" id="cd15553">
    <property type="entry name" value="PHD_Cfp1"/>
    <property type="match status" value="1"/>
</dbReference>
<feature type="compositionally biased region" description="Basic residues" evidence="13">
    <location>
        <begin position="154"/>
        <end position="164"/>
    </location>
</feature>
<dbReference type="FunFam" id="3.30.40.10:FF:000138">
    <property type="entry name" value="CXXC-type zinc finger protein 1"/>
    <property type="match status" value="1"/>
</dbReference>
<evidence type="ECO:0000256" key="7">
    <source>
        <dbReference type="ARBA" id="ARBA00023125"/>
    </source>
</evidence>
<feature type="compositionally biased region" description="Basic residues" evidence="13">
    <location>
        <begin position="131"/>
        <end position="144"/>
    </location>
</feature>
<evidence type="ECO:0000256" key="1">
    <source>
        <dbReference type="ARBA" id="ARBA00004123"/>
    </source>
</evidence>
<dbReference type="GO" id="GO:0008270">
    <property type="term" value="F:zinc ion binding"/>
    <property type="evidence" value="ECO:0007669"/>
    <property type="project" value="UniProtKB-KW"/>
</dbReference>
<evidence type="ECO:0000256" key="12">
    <source>
        <dbReference type="PROSITE-ProRule" id="PRU00146"/>
    </source>
</evidence>
<dbReference type="SMART" id="SM00249">
    <property type="entry name" value="PHD"/>
    <property type="match status" value="1"/>
</dbReference>
<keyword evidence="2" id="KW-0597">Phosphoprotein</keyword>
<dbReference type="InterPro" id="IPR011011">
    <property type="entry name" value="Znf_FYVE_PHD"/>
</dbReference>
<dbReference type="InterPro" id="IPR001965">
    <property type="entry name" value="Znf_PHD"/>
</dbReference>
<dbReference type="PROSITE" id="PS01359">
    <property type="entry name" value="ZF_PHD_1"/>
    <property type="match status" value="1"/>
</dbReference>
<name>A0A336K6I1_CULSO</name>
<feature type="region of interest" description="Disordered" evidence="13">
    <location>
        <begin position="104"/>
        <end position="176"/>
    </location>
</feature>
<evidence type="ECO:0000256" key="4">
    <source>
        <dbReference type="ARBA" id="ARBA00022771"/>
    </source>
</evidence>
<evidence type="ECO:0000256" key="3">
    <source>
        <dbReference type="ARBA" id="ARBA00022723"/>
    </source>
</evidence>
<evidence type="ECO:0000313" key="15">
    <source>
        <dbReference type="EMBL" id="SSW99238.1"/>
    </source>
</evidence>
<dbReference type="EMBL" id="UFQT01000093">
    <property type="protein sequence ID" value="SSX19618.1"/>
    <property type="molecule type" value="Genomic_DNA"/>
</dbReference>
<dbReference type="AlphaFoldDB" id="A0A336K6I1"/>
<keyword evidence="6" id="KW-0805">Transcription regulation</keyword>
<dbReference type="GO" id="GO:0045893">
    <property type="term" value="P:positive regulation of DNA-templated transcription"/>
    <property type="evidence" value="ECO:0007669"/>
    <property type="project" value="TreeGrafter"/>
</dbReference>
<dbReference type="PROSITE" id="PS50016">
    <property type="entry name" value="ZF_PHD_2"/>
    <property type="match status" value="1"/>
</dbReference>
<dbReference type="InterPro" id="IPR013083">
    <property type="entry name" value="Znf_RING/FYVE/PHD"/>
</dbReference>
<evidence type="ECO:0000256" key="9">
    <source>
        <dbReference type="ARBA" id="ARBA00023242"/>
    </source>
</evidence>
<keyword evidence="4 12" id="KW-0863">Zinc-finger</keyword>
<dbReference type="SUPFAM" id="SSF57903">
    <property type="entry name" value="FYVE/PHD zinc finger"/>
    <property type="match status" value="1"/>
</dbReference>
<accession>A0A336K6I1</accession>
<sequence length="457" mass="52467">MSDKRSKKSKEEIARQFDLPERKSKIATILQTQDEAYCICRSSDSSRFMICCDACEEWYHGDCINITEKEAKHIKQYFCIACKEKDPSLQVVFRPVPVAIQPPSFSGQSSGLQSGQNTTQNSKKNVDDKKLKKRKEHKAAKHQKGGNSSGKVKPVGRPKKRKRSVTPEPSINPALTGIRQCQGPGCIMNARPQSKYCSDDCGIKLQTARIYQVLPNRISEWTMTPSKAEELNRKSLDQIRSKMAVVQATLNELYQRHAELDLLVERAKRCTIDPRAAENNDNEDESSMYCITCGHEIHSKFAIRHMEKCFNKYESQASFGSIYRTRIEGNSMFCDFFNPASQTYCKRLKVLCPEHSKDPKVNDTDVCGCPLVRNVFSLTGEFCRAPKKSCYKHYVWEKIRRAEIDLERVRQWLKMDELMEQERQCKTAMASRASVMGLLLHSTYNHEIMDRLIMKNN</sequence>
<protein>
    <recommendedName>
        <fullName evidence="10">CXXC-type zinc finger protein 1</fullName>
    </recommendedName>
    <alternativeName>
        <fullName evidence="11">PHD finger and CXXC domain-containing protein 1</fullName>
    </alternativeName>
</protein>
<dbReference type="EMBL" id="UFQS01000093">
    <property type="protein sequence ID" value="SSW99238.1"/>
    <property type="molecule type" value="Genomic_DNA"/>
</dbReference>
<evidence type="ECO:0000313" key="16">
    <source>
        <dbReference type="EMBL" id="SSX19618.1"/>
    </source>
</evidence>
<dbReference type="PANTHER" id="PTHR46174">
    <property type="entry name" value="CXXC-TYPE ZINC FINGER PROTEIN 1"/>
    <property type="match status" value="1"/>
</dbReference>
<dbReference type="Gene3D" id="3.30.40.10">
    <property type="entry name" value="Zinc/RING finger domain, C3HC4 (zinc finger)"/>
    <property type="match status" value="1"/>
</dbReference>
<gene>
    <name evidence="15" type="primary">CSON015168</name>
</gene>
<keyword evidence="3" id="KW-0479">Metal-binding</keyword>
<dbReference type="GO" id="GO:0003677">
    <property type="term" value="F:DNA binding"/>
    <property type="evidence" value="ECO:0007669"/>
    <property type="project" value="UniProtKB-KW"/>
</dbReference>
<dbReference type="VEuPathDB" id="VectorBase:CSON015168"/>
<feature type="domain" description="PHD-type" evidence="14">
    <location>
        <begin position="35"/>
        <end position="85"/>
    </location>
</feature>
<evidence type="ECO:0000256" key="13">
    <source>
        <dbReference type="SAM" id="MobiDB-lite"/>
    </source>
</evidence>
<evidence type="ECO:0000259" key="14">
    <source>
        <dbReference type="PROSITE" id="PS50016"/>
    </source>
</evidence>
<keyword evidence="5" id="KW-0862">Zinc</keyword>
<dbReference type="Pfam" id="PF00628">
    <property type="entry name" value="PHD"/>
    <property type="match status" value="1"/>
</dbReference>
<keyword evidence="9" id="KW-0539">Nucleus</keyword>
<keyword evidence="7" id="KW-0238">DNA-binding</keyword>
<evidence type="ECO:0000256" key="8">
    <source>
        <dbReference type="ARBA" id="ARBA00023163"/>
    </source>
</evidence>
<dbReference type="Pfam" id="PF12269">
    <property type="entry name" value="CpG_bind_C"/>
    <property type="match status" value="1"/>
</dbReference>
<evidence type="ECO:0000256" key="2">
    <source>
        <dbReference type="ARBA" id="ARBA00022553"/>
    </source>
</evidence>
<dbReference type="InterPro" id="IPR019786">
    <property type="entry name" value="Zinc_finger_PHD-type_CS"/>
</dbReference>
<dbReference type="GO" id="GO:0048188">
    <property type="term" value="C:Set1C/COMPASS complex"/>
    <property type="evidence" value="ECO:0007669"/>
    <property type="project" value="InterPro"/>
</dbReference>
<reference evidence="15" key="1">
    <citation type="submission" date="2018-04" db="EMBL/GenBank/DDBJ databases">
        <authorList>
            <person name="Go L.Y."/>
            <person name="Mitchell J.A."/>
        </authorList>
    </citation>
    <scope>NUCLEOTIDE SEQUENCE</scope>
    <source>
        <tissue evidence="15">Whole organism</tissue>
    </source>
</reference>
<dbReference type="InterPro" id="IPR019787">
    <property type="entry name" value="Znf_PHD-finger"/>
</dbReference>
<feature type="compositionally biased region" description="Low complexity" evidence="13">
    <location>
        <begin position="104"/>
        <end position="116"/>
    </location>
</feature>
<evidence type="ECO:0000256" key="5">
    <source>
        <dbReference type="ARBA" id="ARBA00022833"/>
    </source>
</evidence>
<dbReference type="OMA" id="PMDTMSA"/>
<proteinExistence type="predicted"/>
<evidence type="ECO:0000256" key="11">
    <source>
        <dbReference type="ARBA" id="ARBA00081451"/>
    </source>
</evidence>
<comment type="subcellular location">
    <subcellularLocation>
        <location evidence="1">Nucleus</location>
    </subcellularLocation>
</comment>
<dbReference type="PANTHER" id="PTHR46174:SF1">
    <property type="entry name" value="CXXC-TYPE ZINC FINGER PROTEIN 1"/>
    <property type="match status" value="1"/>
</dbReference>
<dbReference type="InterPro" id="IPR022056">
    <property type="entry name" value="CpG-bd_C"/>
</dbReference>
<reference evidence="16" key="2">
    <citation type="submission" date="2018-07" db="EMBL/GenBank/DDBJ databases">
        <authorList>
            <person name="Quirk P.G."/>
            <person name="Krulwich T.A."/>
        </authorList>
    </citation>
    <scope>NUCLEOTIDE SEQUENCE</scope>
</reference>
<evidence type="ECO:0000256" key="6">
    <source>
        <dbReference type="ARBA" id="ARBA00023015"/>
    </source>
</evidence>
<organism evidence="15">
    <name type="scientific">Culicoides sonorensis</name>
    <name type="common">Biting midge</name>
    <dbReference type="NCBI Taxonomy" id="179676"/>
    <lineage>
        <taxon>Eukaryota</taxon>
        <taxon>Metazoa</taxon>
        <taxon>Ecdysozoa</taxon>
        <taxon>Arthropoda</taxon>
        <taxon>Hexapoda</taxon>
        <taxon>Insecta</taxon>
        <taxon>Pterygota</taxon>
        <taxon>Neoptera</taxon>
        <taxon>Endopterygota</taxon>
        <taxon>Diptera</taxon>
        <taxon>Nematocera</taxon>
        <taxon>Chironomoidea</taxon>
        <taxon>Ceratopogonidae</taxon>
        <taxon>Ceratopogoninae</taxon>
        <taxon>Culicoides</taxon>
        <taxon>Monoculicoides</taxon>
    </lineage>
</organism>
<evidence type="ECO:0000256" key="10">
    <source>
        <dbReference type="ARBA" id="ARBA00023828"/>
    </source>
</evidence>
<keyword evidence="8" id="KW-0804">Transcription</keyword>